<dbReference type="PANTHER" id="PTHR30346:SF28">
    <property type="entry name" value="HTH-TYPE TRANSCRIPTIONAL REGULATOR CYNR"/>
    <property type="match status" value="1"/>
</dbReference>
<dbReference type="Gene3D" id="3.40.190.10">
    <property type="entry name" value="Periplasmic binding protein-like II"/>
    <property type="match status" value="2"/>
</dbReference>
<keyword evidence="7" id="KW-1185">Reference proteome</keyword>
<dbReference type="PRINTS" id="PR00039">
    <property type="entry name" value="HTHLYSR"/>
</dbReference>
<dbReference type="PANTHER" id="PTHR30346">
    <property type="entry name" value="TRANSCRIPTIONAL DUAL REGULATOR HCAR-RELATED"/>
    <property type="match status" value="1"/>
</dbReference>
<keyword evidence="4" id="KW-0804">Transcription</keyword>
<evidence type="ECO:0000259" key="5">
    <source>
        <dbReference type="PROSITE" id="PS50931"/>
    </source>
</evidence>
<dbReference type="EMBL" id="FQYX01000019">
    <property type="protein sequence ID" value="SHJ38529.1"/>
    <property type="molecule type" value="Genomic_DNA"/>
</dbReference>
<dbReference type="InterPro" id="IPR036390">
    <property type="entry name" value="WH_DNA-bd_sf"/>
</dbReference>
<name>A0A1M6IW00_9FLAO</name>
<dbReference type="Proteomes" id="UP000184231">
    <property type="component" value="Unassembled WGS sequence"/>
</dbReference>
<dbReference type="Pfam" id="PF03466">
    <property type="entry name" value="LysR_substrate"/>
    <property type="match status" value="1"/>
</dbReference>
<dbReference type="GO" id="GO:0032993">
    <property type="term" value="C:protein-DNA complex"/>
    <property type="evidence" value="ECO:0007669"/>
    <property type="project" value="TreeGrafter"/>
</dbReference>
<dbReference type="InterPro" id="IPR005119">
    <property type="entry name" value="LysR_subst-bd"/>
</dbReference>
<dbReference type="SUPFAM" id="SSF53850">
    <property type="entry name" value="Periplasmic binding protein-like II"/>
    <property type="match status" value="1"/>
</dbReference>
<dbReference type="GO" id="GO:0003677">
    <property type="term" value="F:DNA binding"/>
    <property type="evidence" value="ECO:0007669"/>
    <property type="project" value="UniProtKB-KW"/>
</dbReference>
<gene>
    <name evidence="6" type="ORF">SAMN04487911_11937</name>
</gene>
<dbReference type="Gene3D" id="1.10.10.10">
    <property type="entry name" value="Winged helix-like DNA-binding domain superfamily/Winged helix DNA-binding domain"/>
    <property type="match status" value="1"/>
</dbReference>
<evidence type="ECO:0000256" key="4">
    <source>
        <dbReference type="ARBA" id="ARBA00023163"/>
    </source>
</evidence>
<evidence type="ECO:0000313" key="6">
    <source>
        <dbReference type="EMBL" id="SHJ38529.1"/>
    </source>
</evidence>
<dbReference type="AlphaFoldDB" id="A0A1M6IW00"/>
<keyword evidence="3 6" id="KW-0238">DNA-binding</keyword>
<dbReference type="FunFam" id="1.10.10.10:FF:000001">
    <property type="entry name" value="LysR family transcriptional regulator"/>
    <property type="match status" value="1"/>
</dbReference>
<dbReference type="PROSITE" id="PS50931">
    <property type="entry name" value="HTH_LYSR"/>
    <property type="match status" value="1"/>
</dbReference>
<sequence length="304" mass="34867">MVKVLILRKMIRNINQLELRPLRYFLVLAETLHYTQAAEVLFISQSALSQQIKQLEHVLGTPLFVRTNRRVALSTAGELLQQEARLILKQLDSSMERWQLSLDGVVGQLRIGFVGSAMQAYLPPIIKEFSNAYPKIRFHLEELTNAEQLKALEQDQIDIGFMRSNKVSSEIAVKAVYRENFSLVLPLEHPVTAGNFKNMGQFSEASFILFPNENSPMYYQQIQNLCADYGFSPRIAHKSIHGPTIFKLVENGMGIALVPNSLKDDKNYRIKFIELAKEPHKTELFAAWKKQQQSMSLQHFLEFI</sequence>
<evidence type="ECO:0000256" key="3">
    <source>
        <dbReference type="ARBA" id="ARBA00023125"/>
    </source>
</evidence>
<evidence type="ECO:0000256" key="1">
    <source>
        <dbReference type="ARBA" id="ARBA00009437"/>
    </source>
</evidence>
<comment type="similarity">
    <text evidence="1">Belongs to the LysR transcriptional regulatory family.</text>
</comment>
<proteinExistence type="inferred from homology"/>
<accession>A0A1M6IW00</accession>
<dbReference type="InterPro" id="IPR036388">
    <property type="entry name" value="WH-like_DNA-bd_sf"/>
</dbReference>
<evidence type="ECO:0000256" key="2">
    <source>
        <dbReference type="ARBA" id="ARBA00023015"/>
    </source>
</evidence>
<evidence type="ECO:0000313" key="7">
    <source>
        <dbReference type="Proteomes" id="UP000184231"/>
    </source>
</evidence>
<dbReference type="GO" id="GO:0003700">
    <property type="term" value="F:DNA-binding transcription factor activity"/>
    <property type="evidence" value="ECO:0007669"/>
    <property type="project" value="InterPro"/>
</dbReference>
<dbReference type="Pfam" id="PF00126">
    <property type="entry name" value="HTH_1"/>
    <property type="match status" value="1"/>
</dbReference>
<dbReference type="InterPro" id="IPR000847">
    <property type="entry name" value="LysR_HTH_N"/>
</dbReference>
<organism evidence="6 7">
    <name type="scientific">Arenibacter nanhaiticus</name>
    <dbReference type="NCBI Taxonomy" id="558155"/>
    <lineage>
        <taxon>Bacteria</taxon>
        <taxon>Pseudomonadati</taxon>
        <taxon>Bacteroidota</taxon>
        <taxon>Flavobacteriia</taxon>
        <taxon>Flavobacteriales</taxon>
        <taxon>Flavobacteriaceae</taxon>
        <taxon>Arenibacter</taxon>
    </lineage>
</organism>
<reference evidence="6 7" key="1">
    <citation type="submission" date="2016-11" db="EMBL/GenBank/DDBJ databases">
        <authorList>
            <person name="Jaros S."/>
            <person name="Januszkiewicz K."/>
            <person name="Wedrychowicz H."/>
        </authorList>
    </citation>
    <scope>NUCLEOTIDE SEQUENCE [LARGE SCALE GENOMIC DNA]</scope>
    <source>
        <strain evidence="6 7">CGMCC 1.8863</strain>
    </source>
</reference>
<dbReference type="SUPFAM" id="SSF46785">
    <property type="entry name" value="Winged helix' DNA-binding domain"/>
    <property type="match status" value="1"/>
</dbReference>
<protein>
    <submittedName>
        <fullName evidence="6">DNA-binding transcriptional regulator, LysR family</fullName>
    </submittedName>
</protein>
<feature type="domain" description="HTH lysR-type" evidence="5">
    <location>
        <begin position="17"/>
        <end position="74"/>
    </location>
</feature>
<keyword evidence="2" id="KW-0805">Transcription regulation</keyword>